<dbReference type="InterPro" id="IPR000667">
    <property type="entry name" value="Peptidase_S13"/>
</dbReference>
<protein>
    <submittedName>
        <fullName evidence="3">D-alanyl-D-alanine carboxypeptidase/D-alanyl-D-alanine-endopeptidase</fullName>
        <ecNumber evidence="3">3.4.16.4</ecNumber>
    </submittedName>
</protein>
<sequence>MHFWPLTSFEPSSPHGLRRHLWTAILGILLAFAPGLPAQADDLPGDLQAALGRANIPEEHIGVVVQDLANGVTEVAFGGHHAFNPASVMKLLTTLVALDTLGPGHTFKTQVLVDGTVNNGVLHGNLVLRGGGDPALNVERFWLLLRAIQARGIRVIDGDVVFDDSYYAVDLDDPGEFDAAPLKPYNAAPVALLVNYNAVALHLRPANGGVEARLDPPGLTVDNRLAADPDAACDAWQDRLDMSRDGDTLVLSGAYPVACADQSTWLNLMCPPATAAAYFNDLWRELGGRHAGQVRLGETPESARPLLEFESPPLAEIVRGINKFSNNVMAKMLYLDLGAIRLGGAATWEKSDRAVRDWLAEKGLAMPELVLENGSGLSRIERISAGSMARLLVWAAGQPIYYEFAASLPALGEEGTQQRRMRGEPEAGRAWLKSGTLNGARNLAGYILDAAGHRKVVVLFINHPGVTRADLIQAAVLRHAINALPPALP</sequence>
<comment type="similarity">
    <text evidence="1">Belongs to the peptidase S13 family.</text>
</comment>
<dbReference type="OrthoDB" id="9802627at2"/>
<dbReference type="SUPFAM" id="SSF56601">
    <property type="entry name" value="beta-lactamase/transpeptidase-like"/>
    <property type="match status" value="1"/>
</dbReference>
<comment type="caution">
    <text evidence="3">The sequence shown here is derived from an EMBL/GenBank/DDBJ whole genome shotgun (WGS) entry which is preliminary data.</text>
</comment>
<dbReference type="EC" id="3.4.16.4" evidence="3"/>
<dbReference type="Proteomes" id="UP000295443">
    <property type="component" value="Unassembled WGS sequence"/>
</dbReference>
<dbReference type="RefSeq" id="WP_131446850.1">
    <property type="nucleotide sequence ID" value="NZ_SJZB01000033.1"/>
</dbReference>
<dbReference type="PANTHER" id="PTHR30023:SF0">
    <property type="entry name" value="PENICILLIN-SENSITIVE CARBOXYPEPTIDASE A"/>
    <property type="match status" value="1"/>
</dbReference>
<gene>
    <name evidence="3" type="primary">dacB</name>
    <name evidence="3" type="ORF">EZJ19_09220</name>
</gene>
<dbReference type="GO" id="GO:0000270">
    <property type="term" value="P:peptidoglycan metabolic process"/>
    <property type="evidence" value="ECO:0007669"/>
    <property type="project" value="TreeGrafter"/>
</dbReference>
<evidence type="ECO:0000256" key="1">
    <source>
        <dbReference type="ARBA" id="ARBA00006096"/>
    </source>
</evidence>
<dbReference type="Gene3D" id="3.50.80.20">
    <property type="entry name" value="D-Ala-D-Ala carboxypeptidase C, peptidase S13"/>
    <property type="match status" value="1"/>
</dbReference>
<dbReference type="GO" id="GO:0006508">
    <property type="term" value="P:proteolysis"/>
    <property type="evidence" value="ECO:0007669"/>
    <property type="project" value="InterPro"/>
</dbReference>
<keyword evidence="3" id="KW-0645">Protease</keyword>
<dbReference type="PANTHER" id="PTHR30023">
    <property type="entry name" value="D-ALANYL-D-ALANINE CARBOXYPEPTIDASE"/>
    <property type="match status" value="1"/>
</dbReference>
<evidence type="ECO:0000313" key="3">
    <source>
        <dbReference type="EMBL" id="TCJ14752.1"/>
    </source>
</evidence>
<keyword evidence="3" id="KW-0121">Carboxypeptidase</keyword>
<dbReference type="Pfam" id="PF02113">
    <property type="entry name" value="Peptidase_S13"/>
    <property type="match status" value="1"/>
</dbReference>
<keyword evidence="4" id="KW-1185">Reference proteome</keyword>
<dbReference type="EMBL" id="SJZB01000033">
    <property type="protein sequence ID" value="TCJ14752.1"/>
    <property type="molecule type" value="Genomic_DNA"/>
</dbReference>
<dbReference type="Gene3D" id="3.40.710.10">
    <property type="entry name" value="DD-peptidase/beta-lactamase superfamily"/>
    <property type="match status" value="1"/>
</dbReference>
<name>A0A4V2NVT9_9PROT</name>
<dbReference type="AlphaFoldDB" id="A0A4V2NVT9"/>
<proteinExistence type="inferred from homology"/>
<dbReference type="PRINTS" id="PR00922">
    <property type="entry name" value="DADACBPTASE3"/>
</dbReference>
<reference evidence="3 4" key="1">
    <citation type="submission" date="2019-03" db="EMBL/GenBank/DDBJ databases">
        <title>Genome sequence of Thiobacillaceae bacterium LSR1, a sulfur-oxidizing bacterium isolated from freshwater sediment.</title>
        <authorList>
            <person name="Li S."/>
        </authorList>
    </citation>
    <scope>NUCLEOTIDE SEQUENCE [LARGE SCALE GENOMIC DNA]</scope>
    <source>
        <strain evidence="3 4">LSR1</strain>
    </source>
</reference>
<dbReference type="GO" id="GO:0009002">
    <property type="term" value="F:serine-type D-Ala-D-Ala carboxypeptidase activity"/>
    <property type="evidence" value="ECO:0007669"/>
    <property type="project" value="UniProtKB-EC"/>
</dbReference>
<dbReference type="NCBIfam" id="TIGR00666">
    <property type="entry name" value="PBP4"/>
    <property type="match status" value="1"/>
</dbReference>
<evidence type="ECO:0000256" key="2">
    <source>
        <dbReference type="ARBA" id="ARBA00022801"/>
    </source>
</evidence>
<keyword evidence="2 3" id="KW-0378">Hydrolase</keyword>
<organism evidence="3 4">
    <name type="scientific">Parasulfuritortus cantonensis</name>
    <dbReference type="NCBI Taxonomy" id="2528202"/>
    <lineage>
        <taxon>Bacteria</taxon>
        <taxon>Pseudomonadati</taxon>
        <taxon>Pseudomonadota</taxon>
        <taxon>Betaproteobacteria</taxon>
        <taxon>Nitrosomonadales</taxon>
        <taxon>Thiobacillaceae</taxon>
        <taxon>Parasulfuritortus</taxon>
    </lineage>
</organism>
<evidence type="ECO:0000313" key="4">
    <source>
        <dbReference type="Proteomes" id="UP000295443"/>
    </source>
</evidence>
<accession>A0A4V2NVT9</accession>
<dbReference type="InterPro" id="IPR012338">
    <property type="entry name" value="Beta-lactam/transpept-like"/>
</dbReference>